<reference evidence="4 5" key="1">
    <citation type="submission" date="2020-11" db="EMBL/GenBank/DDBJ databases">
        <title>Hymenobacter sp.</title>
        <authorList>
            <person name="Kim M.K."/>
        </authorList>
    </citation>
    <scope>NUCLEOTIDE SEQUENCE [LARGE SCALE GENOMIC DNA]</scope>
    <source>
        <strain evidence="4 5">BT594</strain>
    </source>
</reference>
<gene>
    <name evidence="4" type="ORF">I5L79_13045</name>
</gene>
<dbReference type="EMBL" id="JADWYK010000007">
    <property type="protein sequence ID" value="MBG8554478.1"/>
    <property type="molecule type" value="Genomic_DNA"/>
</dbReference>
<dbReference type="RefSeq" id="WP_196955498.1">
    <property type="nucleotide sequence ID" value="NZ_JADWYK010000007.1"/>
</dbReference>
<feature type="signal peptide" evidence="2">
    <location>
        <begin position="1"/>
        <end position="19"/>
    </location>
</feature>
<dbReference type="Pfam" id="PF13505">
    <property type="entry name" value="OMP_b-brl"/>
    <property type="match status" value="1"/>
</dbReference>
<protein>
    <submittedName>
        <fullName evidence="4">Outer membrane beta-barrel protein</fullName>
    </submittedName>
</protein>
<evidence type="ECO:0000256" key="1">
    <source>
        <dbReference type="ARBA" id="ARBA00022729"/>
    </source>
</evidence>
<keyword evidence="5" id="KW-1185">Reference proteome</keyword>
<name>A0ABS0L316_9BACT</name>
<organism evidence="4 5">
    <name type="scientific">Hymenobacter guriensis</name>
    <dbReference type="NCBI Taxonomy" id="2793065"/>
    <lineage>
        <taxon>Bacteria</taxon>
        <taxon>Pseudomonadati</taxon>
        <taxon>Bacteroidota</taxon>
        <taxon>Cytophagia</taxon>
        <taxon>Cytophagales</taxon>
        <taxon>Hymenobacteraceae</taxon>
        <taxon>Hymenobacter</taxon>
    </lineage>
</organism>
<feature type="domain" description="Outer membrane protein beta-barrel" evidence="3">
    <location>
        <begin position="6"/>
        <end position="207"/>
    </location>
</feature>
<evidence type="ECO:0000259" key="3">
    <source>
        <dbReference type="Pfam" id="PF13505"/>
    </source>
</evidence>
<dbReference type="SUPFAM" id="SSF56925">
    <property type="entry name" value="OMPA-like"/>
    <property type="match status" value="1"/>
</dbReference>
<evidence type="ECO:0000256" key="2">
    <source>
        <dbReference type="SAM" id="SignalP"/>
    </source>
</evidence>
<dbReference type="InterPro" id="IPR011250">
    <property type="entry name" value="OMP/PagP_B-barrel"/>
</dbReference>
<dbReference type="InterPro" id="IPR027385">
    <property type="entry name" value="Beta-barrel_OMP"/>
</dbReference>
<feature type="chain" id="PRO_5047210608" evidence="2">
    <location>
        <begin position="20"/>
        <end position="220"/>
    </location>
</feature>
<comment type="caution">
    <text evidence="4">The sequence shown here is derived from an EMBL/GenBank/DDBJ whole genome shotgun (WGS) entry which is preliminary data.</text>
</comment>
<evidence type="ECO:0000313" key="5">
    <source>
        <dbReference type="Proteomes" id="UP000601099"/>
    </source>
</evidence>
<dbReference type="Proteomes" id="UP000601099">
    <property type="component" value="Unassembled WGS sequence"/>
</dbReference>
<keyword evidence="1 2" id="KW-0732">Signal</keyword>
<sequence length="220" mass="23685">MRRSFLFLLLLSSGGAVQAQISAGTTLLSGAINYSSRKQEATTGAFGTPPPPTKESQFSFSPTAGYFVADNLALGLMLTVSSGQVNRVDYDSYTGRYREQEINFHGLAVGPMVRYYKFLGDNFAFYGQVGAGYSSSGSEMEGSPIETSNKGVYAALTPGLVYFPVPKVGLEVTLNGIRYASLKEKTDYGNNNTQEITNTGFDFGLGVEDVNLGISFYLGR</sequence>
<accession>A0ABS0L316</accession>
<proteinExistence type="predicted"/>
<evidence type="ECO:0000313" key="4">
    <source>
        <dbReference type="EMBL" id="MBG8554478.1"/>
    </source>
</evidence>
<dbReference type="Gene3D" id="2.40.160.20">
    <property type="match status" value="1"/>
</dbReference>